<keyword evidence="3" id="KW-0346">Stress response</keyword>
<evidence type="ECO:0000313" key="3">
    <source>
        <dbReference type="EMBL" id="SDC89388.1"/>
    </source>
</evidence>
<protein>
    <submittedName>
        <fullName evidence="3">Molecular chaperone GrpE (Heat shock protein)</fullName>
    </submittedName>
</protein>
<dbReference type="Proteomes" id="UP000199501">
    <property type="component" value="Unassembled WGS sequence"/>
</dbReference>
<keyword evidence="4" id="KW-1185">Reference proteome</keyword>
<evidence type="ECO:0000256" key="1">
    <source>
        <dbReference type="ARBA" id="ARBA00023186"/>
    </source>
</evidence>
<evidence type="ECO:0000313" key="4">
    <source>
        <dbReference type="Proteomes" id="UP000199501"/>
    </source>
</evidence>
<accession>A0A1G6QAQ4</accession>
<gene>
    <name evidence="3" type="ORF">SAMN05216174_105181</name>
</gene>
<dbReference type="RefSeq" id="WP_228771591.1">
    <property type="nucleotide sequence ID" value="NZ_FMZZ01000005.1"/>
</dbReference>
<dbReference type="EMBL" id="FMZZ01000005">
    <property type="protein sequence ID" value="SDC89388.1"/>
    <property type="molecule type" value="Genomic_DNA"/>
</dbReference>
<organism evidence="3 4">
    <name type="scientific">Actinokineospora iranica</name>
    <dbReference type="NCBI Taxonomy" id="1271860"/>
    <lineage>
        <taxon>Bacteria</taxon>
        <taxon>Bacillati</taxon>
        <taxon>Actinomycetota</taxon>
        <taxon>Actinomycetes</taxon>
        <taxon>Pseudonocardiales</taxon>
        <taxon>Pseudonocardiaceae</taxon>
        <taxon>Actinokineospora</taxon>
    </lineage>
</organism>
<feature type="region of interest" description="Disordered" evidence="2">
    <location>
        <begin position="1"/>
        <end position="52"/>
    </location>
</feature>
<dbReference type="AlphaFoldDB" id="A0A1G6QAQ4"/>
<dbReference type="Gene3D" id="2.30.22.10">
    <property type="entry name" value="Head domain of nucleotide exchange factor GrpE"/>
    <property type="match status" value="1"/>
</dbReference>
<feature type="compositionally biased region" description="Polar residues" evidence="2">
    <location>
        <begin position="20"/>
        <end position="31"/>
    </location>
</feature>
<name>A0A1G6QAQ4_9PSEU</name>
<dbReference type="STRING" id="1271860.SAMN05216174_105181"/>
<sequence length="217" mass="23167">MDGSIDVAPPDAAAEKVSAPDSTTGDSANSQAEDKPDNSASEQAADKADDKADDLAAALAEAARAYHLRAEARERVIDNLHAEVERLRVGERNLLLRPVIVDLQKLRDDLARQAAGLPEQVTRAQMADLLDSFALSVEQALERCGTVPVRPEVGDSFSARAHRAVKVVAAASAEEDGTVAAVVADGYLDTRTDRVTTPARVHVRRWTPPAEPESTDV</sequence>
<dbReference type="GO" id="GO:0051087">
    <property type="term" value="F:protein-folding chaperone binding"/>
    <property type="evidence" value="ECO:0007669"/>
    <property type="project" value="InterPro"/>
</dbReference>
<dbReference type="GO" id="GO:0006457">
    <property type="term" value="P:protein folding"/>
    <property type="evidence" value="ECO:0007669"/>
    <property type="project" value="InterPro"/>
</dbReference>
<reference evidence="4" key="1">
    <citation type="submission" date="2016-10" db="EMBL/GenBank/DDBJ databases">
        <authorList>
            <person name="Varghese N."/>
            <person name="Submissions S."/>
        </authorList>
    </citation>
    <scope>NUCLEOTIDE SEQUENCE [LARGE SCALE GENOMIC DNA]</scope>
    <source>
        <strain evidence="4">IBRC-M 10403</strain>
    </source>
</reference>
<dbReference type="InterPro" id="IPR009012">
    <property type="entry name" value="GrpE_head"/>
</dbReference>
<dbReference type="GO" id="GO:0042803">
    <property type="term" value="F:protein homodimerization activity"/>
    <property type="evidence" value="ECO:0007669"/>
    <property type="project" value="InterPro"/>
</dbReference>
<proteinExistence type="predicted"/>
<evidence type="ECO:0000256" key="2">
    <source>
        <dbReference type="SAM" id="MobiDB-lite"/>
    </source>
</evidence>
<dbReference type="Pfam" id="PF01025">
    <property type="entry name" value="GrpE"/>
    <property type="match status" value="1"/>
</dbReference>
<dbReference type="GO" id="GO:0000774">
    <property type="term" value="F:adenyl-nucleotide exchange factor activity"/>
    <property type="evidence" value="ECO:0007669"/>
    <property type="project" value="InterPro"/>
</dbReference>
<dbReference type="InterPro" id="IPR000740">
    <property type="entry name" value="GrpE"/>
</dbReference>
<keyword evidence="1" id="KW-0143">Chaperone</keyword>